<reference evidence="11" key="1">
    <citation type="submission" date="2024-05" db="EMBL/GenBank/DDBJ databases">
        <title>Isolation and characterization of Sporomusa carbonis sp. nov., a carboxydotrophic hydrogenogen in the genus of Sporomusa isolated from a charcoal burning pile.</title>
        <authorList>
            <person name="Boeer T."/>
            <person name="Rosenbaum F."/>
            <person name="Eysell L."/>
            <person name="Mueller V."/>
            <person name="Daniel R."/>
            <person name="Poehlein A."/>
        </authorList>
    </citation>
    <scope>NUCLEOTIDE SEQUENCE [LARGE SCALE GENOMIC DNA]</scope>
    <source>
        <strain evidence="11">DSM 10669</strain>
    </source>
</reference>
<proteinExistence type="inferred from homology"/>
<dbReference type="InterPro" id="IPR028263">
    <property type="entry name" value="FliG_N"/>
</dbReference>
<dbReference type="SUPFAM" id="SSF48029">
    <property type="entry name" value="FliG"/>
    <property type="match status" value="1"/>
</dbReference>
<dbReference type="EMBL" id="CP155573">
    <property type="protein sequence ID" value="XFO67099.1"/>
    <property type="molecule type" value="Genomic_DNA"/>
</dbReference>
<evidence type="ECO:0000313" key="11">
    <source>
        <dbReference type="EMBL" id="XFO67099.1"/>
    </source>
</evidence>
<dbReference type="Pfam" id="PF14842">
    <property type="entry name" value="FliG_N"/>
    <property type="match status" value="1"/>
</dbReference>
<accession>A0ABZ3IN68</accession>
<comment type="subcellular location">
    <subcellularLocation>
        <location evidence="1">Bacterial flagellum basal body</location>
    </subcellularLocation>
    <subcellularLocation>
        <location evidence="2">Cell membrane</location>
        <topology evidence="2">Peripheral membrane protein</topology>
        <orientation evidence="2">Cytoplasmic side</orientation>
    </subcellularLocation>
</comment>
<evidence type="ECO:0000256" key="4">
    <source>
        <dbReference type="ARBA" id="ARBA00021870"/>
    </source>
</evidence>
<evidence type="ECO:0000313" key="12">
    <source>
        <dbReference type="Proteomes" id="UP000216752"/>
    </source>
</evidence>
<sequence>MLNPLQKVAVFLFMIGLEKGRKIMDLMDSAEIKNIFSEFGKLAEVSPNVQERVWYEFAQLGYEAKMNPAETLYVLRQLFNGGKISDKEKNPYHKNRFSR</sequence>
<evidence type="ECO:0000256" key="3">
    <source>
        <dbReference type="ARBA" id="ARBA00010299"/>
    </source>
</evidence>
<protein>
    <recommendedName>
        <fullName evidence="4">Flagellar motor switch protein FliG</fullName>
    </recommendedName>
</protein>
<keyword evidence="6" id="KW-0145">Chemotaxis</keyword>
<evidence type="ECO:0000256" key="7">
    <source>
        <dbReference type="ARBA" id="ARBA00022779"/>
    </source>
</evidence>
<feature type="domain" description="Flagellar motor switch protein FliG N-terminal" evidence="10">
    <location>
        <begin position="2"/>
        <end position="60"/>
    </location>
</feature>
<dbReference type="Proteomes" id="UP000216752">
    <property type="component" value="Chromosome"/>
</dbReference>
<evidence type="ECO:0000256" key="8">
    <source>
        <dbReference type="ARBA" id="ARBA00023136"/>
    </source>
</evidence>
<name>A0ABZ3IN68_9FIRM</name>
<keyword evidence="7" id="KW-0283">Flagellar rotation</keyword>
<evidence type="ECO:0000256" key="1">
    <source>
        <dbReference type="ARBA" id="ARBA00004117"/>
    </source>
</evidence>
<evidence type="ECO:0000256" key="5">
    <source>
        <dbReference type="ARBA" id="ARBA00022475"/>
    </source>
</evidence>
<keyword evidence="12" id="KW-1185">Reference proteome</keyword>
<dbReference type="Gene3D" id="1.10.220.30">
    <property type="match status" value="1"/>
</dbReference>
<keyword evidence="5" id="KW-1003">Cell membrane</keyword>
<evidence type="ECO:0000259" key="10">
    <source>
        <dbReference type="Pfam" id="PF14842"/>
    </source>
</evidence>
<evidence type="ECO:0000256" key="9">
    <source>
        <dbReference type="ARBA" id="ARBA00023143"/>
    </source>
</evidence>
<gene>
    <name evidence="11" type="ORF">SPSIL_032780</name>
</gene>
<dbReference type="PRINTS" id="PR00954">
    <property type="entry name" value="FLGMOTORFLIG"/>
</dbReference>
<keyword evidence="9" id="KW-0975">Bacterial flagellum</keyword>
<dbReference type="InterPro" id="IPR011002">
    <property type="entry name" value="FliG_a-hlx"/>
</dbReference>
<comment type="similarity">
    <text evidence="3">Belongs to the FliG family.</text>
</comment>
<keyword evidence="8" id="KW-0472">Membrane</keyword>
<organism evidence="11 12">
    <name type="scientific">Sporomusa silvacetica DSM 10669</name>
    <dbReference type="NCBI Taxonomy" id="1123289"/>
    <lineage>
        <taxon>Bacteria</taxon>
        <taxon>Bacillati</taxon>
        <taxon>Bacillota</taxon>
        <taxon>Negativicutes</taxon>
        <taxon>Selenomonadales</taxon>
        <taxon>Sporomusaceae</taxon>
        <taxon>Sporomusa</taxon>
    </lineage>
</organism>
<evidence type="ECO:0000256" key="2">
    <source>
        <dbReference type="ARBA" id="ARBA00004413"/>
    </source>
</evidence>
<dbReference type="InterPro" id="IPR000090">
    <property type="entry name" value="Flg_Motor_Flig"/>
</dbReference>
<evidence type="ECO:0000256" key="6">
    <source>
        <dbReference type="ARBA" id="ARBA00022500"/>
    </source>
</evidence>
<dbReference type="RefSeq" id="WP_094605206.1">
    <property type="nucleotide sequence ID" value="NZ_CP155573.1"/>
</dbReference>